<dbReference type="InterPro" id="IPR050428">
    <property type="entry name" value="TCS_sensor_his_kinase"/>
</dbReference>
<accession>A0ABS1M6B7</accession>
<feature type="transmembrane region" description="Helical" evidence="7">
    <location>
        <begin position="322"/>
        <end position="346"/>
    </location>
</feature>
<comment type="caution">
    <text evidence="9">The sequence shown here is derived from an EMBL/GenBank/DDBJ whole genome shotgun (WGS) entry which is preliminary data.</text>
</comment>
<keyword evidence="5" id="KW-0418">Kinase</keyword>
<evidence type="ECO:0000256" key="3">
    <source>
        <dbReference type="ARBA" id="ARBA00022553"/>
    </source>
</evidence>
<proteinExistence type="predicted"/>
<keyword evidence="7" id="KW-1133">Transmembrane helix</keyword>
<evidence type="ECO:0000256" key="5">
    <source>
        <dbReference type="ARBA" id="ARBA00022777"/>
    </source>
</evidence>
<keyword evidence="7" id="KW-0812">Transmembrane</keyword>
<dbReference type="InterPro" id="IPR036890">
    <property type="entry name" value="HATPase_C_sf"/>
</dbReference>
<dbReference type="InterPro" id="IPR013587">
    <property type="entry name" value="Nitrate/nitrite_sensing"/>
</dbReference>
<keyword evidence="3" id="KW-0597">Phosphoprotein</keyword>
<organism evidence="9 10">
    <name type="scientific">Nocardia acididurans</name>
    <dbReference type="NCBI Taxonomy" id="2802282"/>
    <lineage>
        <taxon>Bacteria</taxon>
        <taxon>Bacillati</taxon>
        <taxon>Actinomycetota</taxon>
        <taxon>Actinomycetes</taxon>
        <taxon>Mycobacteriales</taxon>
        <taxon>Nocardiaceae</taxon>
        <taxon>Nocardia</taxon>
    </lineage>
</organism>
<evidence type="ECO:0000313" key="10">
    <source>
        <dbReference type="Proteomes" id="UP000602198"/>
    </source>
</evidence>
<protein>
    <recommendedName>
        <fullName evidence="2">histidine kinase</fullName>
        <ecNumber evidence="2">2.7.13.3</ecNumber>
    </recommendedName>
</protein>
<dbReference type="Proteomes" id="UP000602198">
    <property type="component" value="Unassembled WGS sequence"/>
</dbReference>
<dbReference type="PANTHER" id="PTHR45436:SF5">
    <property type="entry name" value="SENSOR HISTIDINE KINASE TRCS"/>
    <property type="match status" value="1"/>
</dbReference>
<evidence type="ECO:0000256" key="7">
    <source>
        <dbReference type="SAM" id="Phobius"/>
    </source>
</evidence>
<evidence type="ECO:0000256" key="2">
    <source>
        <dbReference type="ARBA" id="ARBA00012438"/>
    </source>
</evidence>
<dbReference type="Pfam" id="PF08376">
    <property type="entry name" value="NIT"/>
    <property type="match status" value="1"/>
</dbReference>
<evidence type="ECO:0000256" key="1">
    <source>
        <dbReference type="ARBA" id="ARBA00000085"/>
    </source>
</evidence>
<dbReference type="InterPro" id="IPR003594">
    <property type="entry name" value="HATPase_dom"/>
</dbReference>
<evidence type="ECO:0000259" key="8">
    <source>
        <dbReference type="SMART" id="SM00387"/>
    </source>
</evidence>
<feature type="compositionally biased region" description="Pro residues" evidence="6">
    <location>
        <begin position="760"/>
        <end position="771"/>
    </location>
</feature>
<comment type="catalytic activity">
    <reaction evidence="1">
        <text>ATP + protein L-histidine = ADP + protein N-phospho-L-histidine.</text>
        <dbReference type="EC" id="2.7.13.3"/>
    </reaction>
</comment>
<evidence type="ECO:0000313" key="9">
    <source>
        <dbReference type="EMBL" id="MBL1076079.1"/>
    </source>
</evidence>
<feature type="compositionally biased region" description="Low complexity" evidence="6">
    <location>
        <begin position="249"/>
        <end position="265"/>
    </location>
</feature>
<dbReference type="EMBL" id="JAERRJ010000006">
    <property type="protein sequence ID" value="MBL1076079.1"/>
    <property type="molecule type" value="Genomic_DNA"/>
</dbReference>
<evidence type="ECO:0000256" key="4">
    <source>
        <dbReference type="ARBA" id="ARBA00022679"/>
    </source>
</evidence>
<dbReference type="SMART" id="SM00387">
    <property type="entry name" value="HATPase_c"/>
    <property type="match status" value="1"/>
</dbReference>
<dbReference type="Gene3D" id="3.30.565.10">
    <property type="entry name" value="Histidine kinase-like ATPase, C-terminal domain"/>
    <property type="match status" value="1"/>
</dbReference>
<keyword evidence="7" id="KW-0472">Membrane</keyword>
<feature type="region of interest" description="Disordered" evidence="6">
    <location>
        <begin position="249"/>
        <end position="270"/>
    </location>
</feature>
<reference evidence="9 10" key="1">
    <citation type="submission" date="2021-01" db="EMBL/GenBank/DDBJ databases">
        <title>WGS of actinomycetes isolated from Thailand.</title>
        <authorList>
            <person name="Thawai C."/>
        </authorList>
    </citation>
    <scope>NUCLEOTIDE SEQUENCE [LARGE SCALE GENOMIC DNA]</scope>
    <source>
        <strain evidence="9 10">LPG 2</strain>
    </source>
</reference>
<feature type="domain" description="Histidine kinase/HSP90-like ATPase" evidence="8">
    <location>
        <begin position="522"/>
        <end position="635"/>
    </location>
</feature>
<dbReference type="SUPFAM" id="SSF55874">
    <property type="entry name" value="ATPase domain of HSP90 chaperone/DNA topoisomerase II/histidine kinase"/>
    <property type="match status" value="1"/>
</dbReference>
<keyword evidence="4" id="KW-0808">Transferase</keyword>
<feature type="region of interest" description="Disordered" evidence="6">
    <location>
        <begin position="711"/>
        <end position="791"/>
    </location>
</feature>
<feature type="compositionally biased region" description="Low complexity" evidence="6">
    <location>
        <begin position="815"/>
        <end position="824"/>
    </location>
</feature>
<feature type="region of interest" description="Disordered" evidence="6">
    <location>
        <begin position="815"/>
        <end position="862"/>
    </location>
</feature>
<sequence>MVLISSVTLLVIGGGAAVYLVQNARESKQWAELASSTTGPAILMVSAFEEERRLSLLHLAGDPDTTLSLAAARTQSDAALAAVIAKGDAARELNPDGSADDIESYNKLFSMVPTLRAGVDSHQMPPDQVFGFFTQVIGTIISASMLAARVAPDARIAIELGYAVEQLRAAEALSQADTLGAVGVTTGEMSAAQLLEIGRLVGEFRGEVAYSATVLRGVRLEQLQAITEGAAWQQVTAMQDAILTRGPVSADTADSTAGSTGSTSRTTEKKTTTAVLPVGLAEWQEASKQVNAALQKLWEDQSRDAHVTAREQGAEATRNASLGGAAVLLIAALAFVAALVIANRFIARMRRLRRDTLELADHRMPEMIRRLGAGGEPDAAAEALDFGSDELGQVADAFNRAHVAAVSAAVAEAKTRAGVNAVFLNIAHRSQVVVHRQLGLLDRAEREERNADQLELLFQLDHLATRARRNAENLIILGGEQPGRRWRNPVLLLELARGAIAESLDYTRIHLGRLPELRISSHAVADVIHLLSELIDNATACSPPDSQVTVSGVIVGRGVAVEITDQGLGMTEAEFAERNAMLADPPDFSVATLPGGSRLGLFVVAKLAARHGISVKLAESEYGGVRAVVLIPAVLTTTEDPVEVLADTVQPVEGFPGRQEMPSEGMTAVPDVELPAARRDALRALAAQHPNALRSERFRELRAALPNSIAAERSAAEPGALEAPRLRESPRANEIPPGVEASRAARLPRANEASIGNEPDNPPADPVPTLPRNPGERPALPRRSRQSAAAAAAAAAAGAGVPAASPANPAVSNAAVPVAESPAPGIGRPRRTADEARNLMSAIAKGTRQGRLTPPESERGPQ</sequence>
<gene>
    <name evidence="9" type="ORF">JK358_16900</name>
</gene>
<keyword evidence="10" id="KW-1185">Reference proteome</keyword>
<name>A0ABS1M6B7_9NOCA</name>
<dbReference type="PANTHER" id="PTHR45436">
    <property type="entry name" value="SENSOR HISTIDINE KINASE YKOH"/>
    <property type="match status" value="1"/>
</dbReference>
<dbReference type="EC" id="2.7.13.3" evidence="2"/>
<dbReference type="Pfam" id="PF02518">
    <property type="entry name" value="HATPase_c"/>
    <property type="match status" value="1"/>
</dbReference>
<evidence type="ECO:0000256" key="6">
    <source>
        <dbReference type="SAM" id="MobiDB-lite"/>
    </source>
</evidence>